<evidence type="ECO:0000256" key="1">
    <source>
        <dbReference type="SAM" id="MobiDB-lite"/>
    </source>
</evidence>
<feature type="transmembrane region" description="Helical" evidence="2">
    <location>
        <begin position="20"/>
        <end position="42"/>
    </location>
</feature>
<feature type="transmembrane region" description="Helical" evidence="2">
    <location>
        <begin position="120"/>
        <end position="142"/>
    </location>
</feature>
<dbReference type="EMBL" id="FN648283">
    <property type="protein sequence ID" value="CBJ30192.1"/>
    <property type="molecule type" value="Genomic_DNA"/>
</dbReference>
<keyword evidence="2" id="KW-1133">Transmembrane helix</keyword>
<feature type="region of interest" description="Disordered" evidence="1">
    <location>
        <begin position="158"/>
        <end position="232"/>
    </location>
</feature>
<keyword evidence="4" id="KW-1185">Reference proteome</keyword>
<proteinExistence type="predicted"/>
<protein>
    <submittedName>
        <fullName evidence="3">Drug/Metabolite transporter superfamily</fullName>
    </submittedName>
</protein>
<sequence length="232" mass="23694">MYILNAKSARNKVEVSHFAFIASIVPAALCTVVLLAAYGGSAEGRVLLFGTSGLLGWTQTPGLVLVQVVTSVLGDMVGNFGFYLLLKYISPLVVSLASLTVPLLTVVEGLMLGVVSPPGILFGIGAFLILTGAGTASMVTLLPHTEVFDATDAVKTTNEGVGDADKSPVPGSSLTSSPALGYGSVNGRGGGGGKATSRVQSSKGELRPLLSLEAEDKKAESGSPEQPSLLFK</sequence>
<accession>D7FND8</accession>
<dbReference type="Proteomes" id="UP000002630">
    <property type="component" value="Linkage Group LG21"/>
</dbReference>
<dbReference type="OrthoDB" id="74158at2759"/>
<feature type="transmembrane region" description="Helical" evidence="2">
    <location>
        <begin position="92"/>
        <end position="114"/>
    </location>
</feature>
<keyword evidence="2" id="KW-0472">Membrane</keyword>
<gene>
    <name evidence="3" type="ORF">Esi_0179_0036</name>
</gene>
<organism evidence="3 4">
    <name type="scientific">Ectocarpus siliculosus</name>
    <name type="common">Brown alga</name>
    <name type="synonym">Conferva siliculosa</name>
    <dbReference type="NCBI Taxonomy" id="2880"/>
    <lineage>
        <taxon>Eukaryota</taxon>
        <taxon>Sar</taxon>
        <taxon>Stramenopiles</taxon>
        <taxon>Ochrophyta</taxon>
        <taxon>PX clade</taxon>
        <taxon>Phaeophyceae</taxon>
        <taxon>Ectocarpales</taxon>
        <taxon>Ectocarpaceae</taxon>
        <taxon>Ectocarpus</taxon>
    </lineage>
</organism>
<feature type="transmembrane region" description="Helical" evidence="2">
    <location>
        <begin position="62"/>
        <end position="85"/>
    </location>
</feature>
<evidence type="ECO:0000313" key="4">
    <source>
        <dbReference type="Proteomes" id="UP000002630"/>
    </source>
</evidence>
<dbReference type="AlphaFoldDB" id="D7FND8"/>
<dbReference type="InParanoid" id="D7FND8"/>
<name>D7FND8_ECTSI</name>
<dbReference type="EMBL" id="FN649746">
    <property type="protein sequence ID" value="CBJ30192.1"/>
    <property type="molecule type" value="Genomic_DNA"/>
</dbReference>
<keyword evidence="2" id="KW-0812">Transmembrane</keyword>
<evidence type="ECO:0000313" key="3">
    <source>
        <dbReference type="EMBL" id="CBJ30192.1"/>
    </source>
</evidence>
<feature type="compositionally biased region" description="Gly residues" evidence="1">
    <location>
        <begin position="184"/>
        <end position="194"/>
    </location>
</feature>
<reference evidence="3 4" key="1">
    <citation type="journal article" date="2010" name="Nature">
        <title>The Ectocarpus genome and the independent evolution of multicellularity in brown algae.</title>
        <authorList>
            <person name="Cock J.M."/>
            <person name="Sterck L."/>
            <person name="Rouze P."/>
            <person name="Scornet D."/>
            <person name="Allen A.E."/>
            <person name="Amoutzias G."/>
            <person name="Anthouard V."/>
            <person name="Artiguenave F."/>
            <person name="Aury J.M."/>
            <person name="Badger J.H."/>
            <person name="Beszteri B."/>
            <person name="Billiau K."/>
            <person name="Bonnet E."/>
            <person name="Bothwell J.H."/>
            <person name="Bowler C."/>
            <person name="Boyen C."/>
            <person name="Brownlee C."/>
            <person name="Carrano C.J."/>
            <person name="Charrier B."/>
            <person name="Cho G.Y."/>
            <person name="Coelho S.M."/>
            <person name="Collen J."/>
            <person name="Corre E."/>
            <person name="Da Silva C."/>
            <person name="Delage L."/>
            <person name="Delaroque N."/>
            <person name="Dittami S.M."/>
            <person name="Doulbeau S."/>
            <person name="Elias M."/>
            <person name="Farnham G."/>
            <person name="Gachon C.M."/>
            <person name="Gschloessl B."/>
            <person name="Heesch S."/>
            <person name="Jabbari K."/>
            <person name="Jubin C."/>
            <person name="Kawai H."/>
            <person name="Kimura K."/>
            <person name="Kloareg B."/>
            <person name="Kupper F.C."/>
            <person name="Lang D."/>
            <person name="Le Bail A."/>
            <person name="Leblanc C."/>
            <person name="Lerouge P."/>
            <person name="Lohr M."/>
            <person name="Lopez P.J."/>
            <person name="Martens C."/>
            <person name="Maumus F."/>
            <person name="Michel G."/>
            <person name="Miranda-Saavedra D."/>
            <person name="Morales J."/>
            <person name="Moreau H."/>
            <person name="Motomura T."/>
            <person name="Nagasato C."/>
            <person name="Napoli C.A."/>
            <person name="Nelson D.R."/>
            <person name="Nyvall-Collen P."/>
            <person name="Peters A.F."/>
            <person name="Pommier C."/>
            <person name="Potin P."/>
            <person name="Poulain J."/>
            <person name="Quesneville H."/>
            <person name="Read B."/>
            <person name="Rensing S.A."/>
            <person name="Ritter A."/>
            <person name="Rousvoal S."/>
            <person name="Samanta M."/>
            <person name="Samson G."/>
            <person name="Schroeder D.C."/>
            <person name="Segurens B."/>
            <person name="Strittmatter M."/>
            <person name="Tonon T."/>
            <person name="Tregear J.W."/>
            <person name="Valentin K."/>
            <person name="von Dassow P."/>
            <person name="Yamagishi T."/>
            <person name="Van de Peer Y."/>
            <person name="Wincker P."/>
        </authorList>
    </citation>
    <scope>NUCLEOTIDE SEQUENCE [LARGE SCALE GENOMIC DNA]</scope>
    <source>
        <strain evidence="4">Ec32 / CCAP1310/4</strain>
    </source>
</reference>
<evidence type="ECO:0000256" key="2">
    <source>
        <dbReference type="SAM" id="Phobius"/>
    </source>
</evidence>